<dbReference type="EMBL" id="RQGN01000040">
    <property type="protein sequence ID" value="TGM04683.1"/>
    <property type="molecule type" value="Genomic_DNA"/>
</dbReference>
<feature type="signal peptide" evidence="1">
    <location>
        <begin position="1"/>
        <end position="28"/>
    </location>
</feature>
<name>A0A5F2BGI7_9LEPT</name>
<feature type="chain" id="PRO_5022844233" description="Lipoprotein" evidence="1">
    <location>
        <begin position="29"/>
        <end position="156"/>
    </location>
</feature>
<gene>
    <name evidence="2" type="ORF">EHQ76_07545</name>
</gene>
<accession>A0A5F2BGI7</accession>
<dbReference type="AlphaFoldDB" id="A0A5F2BGI7"/>
<dbReference type="OrthoDB" id="344890at2"/>
<evidence type="ECO:0000256" key="1">
    <source>
        <dbReference type="SAM" id="SignalP"/>
    </source>
</evidence>
<keyword evidence="1" id="KW-0732">Signal</keyword>
<dbReference type="RefSeq" id="WP_135670450.1">
    <property type="nucleotide sequence ID" value="NZ_RQGN01000040.1"/>
</dbReference>
<comment type="caution">
    <text evidence="2">The sequence shown here is derived from an EMBL/GenBank/DDBJ whole genome shotgun (WGS) entry which is preliminary data.</text>
</comment>
<dbReference type="Proteomes" id="UP000298429">
    <property type="component" value="Unassembled WGS sequence"/>
</dbReference>
<organism evidence="2 3">
    <name type="scientific">Leptospira barantonii</name>
    <dbReference type="NCBI Taxonomy" id="2023184"/>
    <lineage>
        <taxon>Bacteria</taxon>
        <taxon>Pseudomonadati</taxon>
        <taxon>Spirochaetota</taxon>
        <taxon>Spirochaetia</taxon>
        <taxon>Leptospirales</taxon>
        <taxon>Leptospiraceae</taxon>
        <taxon>Leptospira</taxon>
    </lineage>
</organism>
<evidence type="ECO:0000313" key="3">
    <source>
        <dbReference type="Proteomes" id="UP000298429"/>
    </source>
</evidence>
<evidence type="ECO:0000313" key="2">
    <source>
        <dbReference type="EMBL" id="TGM04683.1"/>
    </source>
</evidence>
<sequence>MMNNVRKYGMIVISALTLLFSVTNCVTALGNVTVTGKNYPALAETDPIEVVMRAVPEYKVEQIGIVEVRCAQLNHCIEYVKGKAREVGADVIILASTGTVTTVSTQPVVNHAGNAPTHGHTSYSSHQVQTWEISKKVIAVAPSKPTKGKKSVSEEI</sequence>
<protein>
    <recommendedName>
        <fullName evidence="4">Lipoprotein</fullName>
    </recommendedName>
</protein>
<evidence type="ECO:0008006" key="4">
    <source>
        <dbReference type="Google" id="ProtNLM"/>
    </source>
</evidence>
<reference evidence="2 3" key="1">
    <citation type="journal article" date="2019" name="PLoS Negl. Trop. Dis.">
        <title>Revisiting the worldwide diversity of Leptospira species in the environment.</title>
        <authorList>
            <person name="Vincent A.T."/>
            <person name="Schiettekatte O."/>
            <person name="Bourhy P."/>
            <person name="Veyrier F.J."/>
            <person name="Picardeau M."/>
        </authorList>
    </citation>
    <scope>NUCLEOTIDE SEQUENCE [LARGE SCALE GENOMIC DNA]</scope>
    <source>
        <strain evidence="2 3">201702444</strain>
    </source>
</reference>
<proteinExistence type="predicted"/>